<name>A0AAV3RHV8_LITER</name>
<dbReference type="Pfam" id="PF14223">
    <property type="entry name" value="Retrotran_gag_2"/>
    <property type="match status" value="1"/>
</dbReference>
<evidence type="ECO:0000313" key="1">
    <source>
        <dbReference type="EMBL" id="GAA0175410.1"/>
    </source>
</evidence>
<accession>A0AAV3RHV8</accession>
<evidence type="ECO:0000313" key="2">
    <source>
        <dbReference type="Proteomes" id="UP001454036"/>
    </source>
</evidence>
<dbReference type="Proteomes" id="UP001454036">
    <property type="component" value="Unassembled WGS sequence"/>
</dbReference>
<comment type="caution">
    <text evidence="1">The sequence shown here is derived from an EMBL/GenBank/DDBJ whole genome shotgun (WGS) entry which is preliminary data.</text>
</comment>
<evidence type="ECO:0008006" key="3">
    <source>
        <dbReference type="Google" id="ProtNLM"/>
    </source>
</evidence>
<dbReference type="PANTHER" id="PTHR35317:SF27">
    <property type="entry name" value="RETROVIRUS-RELATED POL POLYPROTEIN FROM TRANSPOSON TNT 1-94"/>
    <property type="match status" value="1"/>
</dbReference>
<sequence>MAEDKTVTVIPHFDGHYDHWSEMMENLLKAKGLWSVVERGHVEPLNTDVLNENQRALLNESRTRDCQKKYGGNERIKKSLRNSLRREFELLEMKKGEKIDNYFGRVNTVANKLRTNGDDITEVKIVEKILRTLTDPFTYIVVTIEESKDIETMTIDELQSTLFSVIGVS</sequence>
<dbReference type="AlphaFoldDB" id="A0AAV3RHV8"/>
<protein>
    <recommendedName>
        <fullName evidence="3">Retrovirus-related Pol polyprotein from transposon TNT 1-94</fullName>
    </recommendedName>
</protein>
<organism evidence="1 2">
    <name type="scientific">Lithospermum erythrorhizon</name>
    <name type="common">Purple gromwell</name>
    <name type="synonym">Lithospermum officinale var. erythrorhizon</name>
    <dbReference type="NCBI Taxonomy" id="34254"/>
    <lineage>
        <taxon>Eukaryota</taxon>
        <taxon>Viridiplantae</taxon>
        <taxon>Streptophyta</taxon>
        <taxon>Embryophyta</taxon>
        <taxon>Tracheophyta</taxon>
        <taxon>Spermatophyta</taxon>
        <taxon>Magnoliopsida</taxon>
        <taxon>eudicotyledons</taxon>
        <taxon>Gunneridae</taxon>
        <taxon>Pentapetalae</taxon>
        <taxon>asterids</taxon>
        <taxon>lamiids</taxon>
        <taxon>Boraginales</taxon>
        <taxon>Boraginaceae</taxon>
        <taxon>Boraginoideae</taxon>
        <taxon>Lithospermeae</taxon>
        <taxon>Lithospermum</taxon>
    </lineage>
</organism>
<dbReference type="PANTHER" id="PTHR35317">
    <property type="entry name" value="OS04G0629600 PROTEIN"/>
    <property type="match status" value="1"/>
</dbReference>
<reference evidence="1 2" key="1">
    <citation type="submission" date="2024-01" db="EMBL/GenBank/DDBJ databases">
        <title>The complete chloroplast genome sequence of Lithospermum erythrorhizon: insights into the phylogenetic relationship among Boraginaceae species and the maternal lineages of purple gromwells.</title>
        <authorList>
            <person name="Okada T."/>
            <person name="Watanabe K."/>
        </authorList>
    </citation>
    <scope>NUCLEOTIDE SEQUENCE [LARGE SCALE GENOMIC DNA]</scope>
</reference>
<dbReference type="EMBL" id="BAABME010009574">
    <property type="protein sequence ID" value="GAA0175410.1"/>
    <property type="molecule type" value="Genomic_DNA"/>
</dbReference>
<gene>
    <name evidence="1" type="ORF">LIER_28589</name>
</gene>
<keyword evidence="2" id="KW-1185">Reference proteome</keyword>
<proteinExistence type="predicted"/>